<organism evidence="1">
    <name type="scientific">Aphanomyces invadans</name>
    <dbReference type="NCBI Taxonomy" id="157072"/>
    <lineage>
        <taxon>Eukaryota</taxon>
        <taxon>Sar</taxon>
        <taxon>Stramenopiles</taxon>
        <taxon>Oomycota</taxon>
        <taxon>Saprolegniomycetes</taxon>
        <taxon>Saprolegniales</taxon>
        <taxon>Verrucalvaceae</taxon>
        <taxon>Aphanomyces</taxon>
    </lineage>
</organism>
<dbReference type="AlphaFoldDB" id="A0A024UBR2"/>
<dbReference type="GeneID" id="20082088"/>
<sequence length="238" mass="26461">MDEIIVGASRNGRRPMPIRPLRTCGAGGLEFTERILAVVHWNGRLFVRVRVRVKVGRVVGSDDLGNDGGSALSRQNRFPVAAREELVFLDVIHAVLEAAVTLRQVGREQSLNKRFRVAVKVPREVNLAGQDLLIDAHRVVVAERRLPGEHFKDQDAEGPPVDAFAVPLVQQDFGCNVFGCSAQRQQVLRLQVANLVVLKSNRPALRKCVKNSPPITYSSTMYKQRVSWNVPARLTMKG</sequence>
<dbReference type="EMBL" id="KI913959">
    <property type="protein sequence ID" value="ETW03639.1"/>
    <property type="molecule type" value="Genomic_DNA"/>
</dbReference>
<dbReference type="RefSeq" id="XP_008867868.1">
    <property type="nucleotide sequence ID" value="XM_008869646.1"/>
</dbReference>
<proteinExistence type="predicted"/>
<accession>A0A024UBR2</accession>
<evidence type="ECO:0000313" key="1">
    <source>
        <dbReference type="EMBL" id="ETW03640.1"/>
    </source>
</evidence>
<dbReference type="RefSeq" id="XP_008867869.1">
    <property type="nucleotide sequence ID" value="XM_008869647.1"/>
</dbReference>
<name>A0A024UBR2_9STRA</name>
<protein>
    <submittedName>
        <fullName evidence="1">Uncharacterized protein</fullName>
    </submittedName>
</protein>
<dbReference type="VEuPathDB" id="FungiDB:H310_05038"/>
<dbReference type="eggNOG" id="ENOG502SXZZ">
    <property type="taxonomic scope" value="Eukaryota"/>
</dbReference>
<dbReference type="EMBL" id="KI913959">
    <property type="protein sequence ID" value="ETW03640.1"/>
    <property type="molecule type" value="Genomic_DNA"/>
</dbReference>
<reference evidence="1" key="1">
    <citation type="submission" date="2013-12" db="EMBL/GenBank/DDBJ databases">
        <title>The Genome Sequence of Aphanomyces invadans NJM9701.</title>
        <authorList>
            <consortium name="The Broad Institute Genomics Platform"/>
            <person name="Russ C."/>
            <person name="Tyler B."/>
            <person name="van West P."/>
            <person name="Dieguez-Uribeondo J."/>
            <person name="Young S.K."/>
            <person name="Zeng Q."/>
            <person name="Gargeya S."/>
            <person name="Fitzgerald M."/>
            <person name="Abouelleil A."/>
            <person name="Alvarado L."/>
            <person name="Chapman S.B."/>
            <person name="Gainer-Dewar J."/>
            <person name="Goldberg J."/>
            <person name="Griggs A."/>
            <person name="Gujja S."/>
            <person name="Hansen M."/>
            <person name="Howarth C."/>
            <person name="Imamovic A."/>
            <person name="Ireland A."/>
            <person name="Larimer J."/>
            <person name="McCowan C."/>
            <person name="Murphy C."/>
            <person name="Pearson M."/>
            <person name="Poon T.W."/>
            <person name="Priest M."/>
            <person name="Roberts A."/>
            <person name="Saif S."/>
            <person name="Shea T."/>
            <person name="Sykes S."/>
            <person name="Wortman J."/>
            <person name="Nusbaum C."/>
            <person name="Birren B."/>
        </authorList>
    </citation>
    <scope>NUCLEOTIDE SEQUENCE [LARGE SCALE GENOMIC DNA]</scope>
    <source>
        <strain evidence="1">NJM9701</strain>
    </source>
</reference>
<gene>
    <name evidence="1" type="ORF">H310_05038</name>
</gene>